<dbReference type="InterPro" id="IPR027417">
    <property type="entry name" value="P-loop_NTPase"/>
</dbReference>
<keyword evidence="1" id="KW-0009">Actin-binding</keyword>
<dbReference type="PROSITE" id="PS50096">
    <property type="entry name" value="IQ"/>
    <property type="match status" value="1"/>
</dbReference>
<dbReference type="PROSITE" id="PS51456">
    <property type="entry name" value="MYOSIN_MOTOR"/>
    <property type="match status" value="1"/>
</dbReference>
<organism evidence="4 5">
    <name type="scientific">Timema podura</name>
    <name type="common">Walking stick</name>
    <dbReference type="NCBI Taxonomy" id="61482"/>
    <lineage>
        <taxon>Eukaryota</taxon>
        <taxon>Metazoa</taxon>
        <taxon>Ecdysozoa</taxon>
        <taxon>Arthropoda</taxon>
        <taxon>Hexapoda</taxon>
        <taxon>Insecta</taxon>
        <taxon>Pterygota</taxon>
        <taxon>Neoptera</taxon>
        <taxon>Polyneoptera</taxon>
        <taxon>Phasmatodea</taxon>
        <taxon>Timematodea</taxon>
        <taxon>Timematoidea</taxon>
        <taxon>Timematidae</taxon>
        <taxon>Timema</taxon>
    </lineage>
</organism>
<evidence type="ECO:0000256" key="1">
    <source>
        <dbReference type="PROSITE-ProRule" id="PRU00782"/>
    </source>
</evidence>
<evidence type="ECO:0000256" key="2">
    <source>
        <dbReference type="SAM" id="MobiDB-lite"/>
    </source>
</evidence>
<comment type="similarity">
    <text evidence="1">Belongs to the TRAFAC class myosin-kinesin ATPase superfamily. Myosin family.</text>
</comment>
<reference evidence="4" key="1">
    <citation type="submission" date="2021-03" db="EMBL/GenBank/DDBJ databases">
        <authorList>
            <person name="Tran Van P."/>
        </authorList>
    </citation>
    <scope>NUCLEOTIDE SEQUENCE</scope>
</reference>
<dbReference type="Proteomes" id="UP001153148">
    <property type="component" value="Unassembled WGS sequence"/>
</dbReference>
<proteinExistence type="inferred from homology"/>
<evidence type="ECO:0000259" key="3">
    <source>
        <dbReference type="PROSITE" id="PS51456"/>
    </source>
</evidence>
<keyword evidence="5" id="KW-1185">Reference proteome</keyword>
<dbReference type="Gene3D" id="1.20.5.4820">
    <property type="match status" value="1"/>
</dbReference>
<name>A0ABN7P8L9_TIMPD</name>
<dbReference type="InterPro" id="IPR000048">
    <property type="entry name" value="IQ_motif_EF-hand-BS"/>
</dbReference>
<feature type="region of interest" description="Disordered" evidence="2">
    <location>
        <begin position="284"/>
        <end position="304"/>
    </location>
</feature>
<dbReference type="PANTHER" id="PTHR46049">
    <property type="entry name" value="AGAP003327-PA"/>
    <property type="match status" value="1"/>
</dbReference>
<evidence type="ECO:0000313" key="4">
    <source>
        <dbReference type="EMBL" id="CAG2063454.1"/>
    </source>
</evidence>
<dbReference type="EMBL" id="CAJPIN010026587">
    <property type="protein sequence ID" value="CAG2063454.1"/>
    <property type="molecule type" value="Genomic_DNA"/>
</dbReference>
<dbReference type="PANTHER" id="PTHR46049:SF10">
    <property type="entry name" value="MYOSIN VIIA"/>
    <property type="match status" value="1"/>
</dbReference>
<dbReference type="Pfam" id="PF00063">
    <property type="entry name" value="Myosin_head"/>
    <property type="match status" value="1"/>
</dbReference>
<gene>
    <name evidence="4" type="ORF">TPAB3V08_LOCUS10401</name>
</gene>
<keyword evidence="1" id="KW-0518">Myosin</keyword>
<sequence length="304" mass="35597">MSCSCHQMFDRGLCCRQLRYSGMMETIRIRRAGYPIRHSFTEFVERYRFLISGVPPSHKVSDDSWTLSIWGKSPKTLESRPTTRLLTLLRHYLREWGEHPEISDGSLSLRTDCHSATARICQVVLGRSDYQLGHTKVFLKDAHDLFLEQERDRVLTRKILILQRSIRGWVYRRRYPPDPPSSFSLRAFLRMKAAAITIQKYWKGYDQRKRYQRMRVGYMRLQALIRARVLSHRFRHLRGHIVGLQVSHYLHHASTPALSRIKFTVVPSQFSNHRPHCWSTFLTSQTSPVSSSPSSSLDLVRGNQ</sequence>
<feature type="domain" description="Myosin motor" evidence="3">
    <location>
        <begin position="1"/>
        <end position="152"/>
    </location>
</feature>
<dbReference type="Gene3D" id="1.20.5.190">
    <property type="match status" value="1"/>
</dbReference>
<comment type="caution">
    <text evidence="4">The sequence shown here is derived from an EMBL/GenBank/DDBJ whole genome shotgun (WGS) entry which is preliminary data.</text>
</comment>
<keyword evidence="1" id="KW-0505">Motor protein</keyword>
<dbReference type="Pfam" id="PF00612">
    <property type="entry name" value="IQ"/>
    <property type="match status" value="2"/>
</dbReference>
<dbReference type="InterPro" id="IPR001609">
    <property type="entry name" value="Myosin_head_motor_dom-like"/>
</dbReference>
<dbReference type="InterPro" id="IPR051724">
    <property type="entry name" value="Actin_motor_Myosin"/>
</dbReference>
<feature type="compositionally biased region" description="Low complexity" evidence="2">
    <location>
        <begin position="284"/>
        <end position="296"/>
    </location>
</feature>
<accession>A0ABN7P8L9</accession>
<comment type="caution">
    <text evidence="1">Lacks conserved residue(s) required for the propagation of feature annotation.</text>
</comment>
<protein>
    <recommendedName>
        <fullName evidence="3">Myosin motor domain-containing protein</fullName>
    </recommendedName>
</protein>
<dbReference type="SMART" id="SM00015">
    <property type="entry name" value="IQ"/>
    <property type="match status" value="2"/>
</dbReference>
<evidence type="ECO:0000313" key="5">
    <source>
        <dbReference type="Proteomes" id="UP001153148"/>
    </source>
</evidence>
<dbReference type="CDD" id="cd23767">
    <property type="entry name" value="IQCD"/>
    <property type="match status" value="1"/>
</dbReference>
<dbReference type="SUPFAM" id="SSF52540">
    <property type="entry name" value="P-loop containing nucleoside triphosphate hydrolases"/>
    <property type="match status" value="1"/>
</dbReference>